<evidence type="ECO:0000256" key="1">
    <source>
        <dbReference type="SAM" id="MobiDB-lite"/>
    </source>
</evidence>
<sequence length="236" mass="25297">MVFKRIFCKTVMEPSVESWGSTSEINSKSTITLLAIPNGAIGDLTSKSNDVVKKILTTHVVLDYYDTMKLQKLKDKTTKLTTMFQESGKASNDQGFLNVTAKDNTFVFGSAVKDAQRDSRLEKSVMNQPYNISILGISQPIVTPGIDSPLAPSSAPPPKANTSKSSPPKVEPPTEEEAEAPTKEDETEAPAPSKDADSPSTDSPPADAQSPSSSSAEKLKISFGFFVLLASMVASY</sequence>
<evidence type="ECO:0008006" key="4">
    <source>
        <dbReference type="Google" id="ProtNLM"/>
    </source>
</evidence>
<evidence type="ECO:0000313" key="2">
    <source>
        <dbReference type="EMBL" id="KAG5589102.1"/>
    </source>
</evidence>
<dbReference type="GO" id="GO:0005886">
    <property type="term" value="C:plasma membrane"/>
    <property type="evidence" value="ECO:0007669"/>
    <property type="project" value="TreeGrafter"/>
</dbReference>
<dbReference type="PANTHER" id="PTHR32382">
    <property type="entry name" value="FASCICLIN-LIKE ARABINOGALACTAN PROTEIN"/>
    <property type="match status" value="1"/>
</dbReference>
<dbReference type="InterPro" id="IPR036378">
    <property type="entry name" value="FAS1_dom_sf"/>
</dbReference>
<keyword evidence="3" id="KW-1185">Reference proteome</keyword>
<feature type="compositionally biased region" description="Low complexity" evidence="1">
    <location>
        <begin position="189"/>
        <end position="216"/>
    </location>
</feature>
<dbReference type="OrthoDB" id="694090at2759"/>
<protein>
    <recommendedName>
        <fullName evidence="4">FAS1 domain-containing protein</fullName>
    </recommendedName>
</protein>
<organism evidence="2 3">
    <name type="scientific">Solanum commersonii</name>
    <name type="common">Commerson's wild potato</name>
    <name type="synonym">Commerson's nightshade</name>
    <dbReference type="NCBI Taxonomy" id="4109"/>
    <lineage>
        <taxon>Eukaryota</taxon>
        <taxon>Viridiplantae</taxon>
        <taxon>Streptophyta</taxon>
        <taxon>Embryophyta</taxon>
        <taxon>Tracheophyta</taxon>
        <taxon>Spermatophyta</taxon>
        <taxon>Magnoliopsida</taxon>
        <taxon>eudicotyledons</taxon>
        <taxon>Gunneridae</taxon>
        <taxon>Pentapetalae</taxon>
        <taxon>asterids</taxon>
        <taxon>lamiids</taxon>
        <taxon>Solanales</taxon>
        <taxon>Solanaceae</taxon>
        <taxon>Solanoideae</taxon>
        <taxon>Solaneae</taxon>
        <taxon>Solanum</taxon>
    </lineage>
</organism>
<dbReference type="PANTHER" id="PTHR32382:SF50">
    <property type="entry name" value="FAS1 DOMAIN-CONTAINING PROTEIN"/>
    <property type="match status" value="1"/>
</dbReference>
<reference evidence="2 3" key="1">
    <citation type="submission" date="2020-09" db="EMBL/GenBank/DDBJ databases">
        <title>De no assembly of potato wild relative species, Solanum commersonii.</title>
        <authorList>
            <person name="Cho K."/>
        </authorList>
    </citation>
    <scope>NUCLEOTIDE SEQUENCE [LARGE SCALE GENOMIC DNA]</scope>
    <source>
        <strain evidence="2">LZ3.2</strain>
        <tissue evidence="2">Leaf</tissue>
    </source>
</reference>
<dbReference type="InterPro" id="IPR033254">
    <property type="entry name" value="Plant_FLA"/>
</dbReference>
<dbReference type="EMBL" id="JACXVP010000008">
    <property type="protein sequence ID" value="KAG5589102.1"/>
    <property type="molecule type" value="Genomic_DNA"/>
</dbReference>
<proteinExistence type="predicted"/>
<evidence type="ECO:0000313" key="3">
    <source>
        <dbReference type="Proteomes" id="UP000824120"/>
    </source>
</evidence>
<dbReference type="AlphaFoldDB" id="A0A9J5XQ38"/>
<gene>
    <name evidence="2" type="ORF">H5410_039616</name>
</gene>
<name>A0A9J5XQ38_SOLCO</name>
<comment type="caution">
    <text evidence="2">The sequence shown here is derived from an EMBL/GenBank/DDBJ whole genome shotgun (WGS) entry which is preliminary data.</text>
</comment>
<dbReference type="SUPFAM" id="SSF82153">
    <property type="entry name" value="FAS1 domain"/>
    <property type="match status" value="1"/>
</dbReference>
<dbReference type="Proteomes" id="UP000824120">
    <property type="component" value="Chromosome 8"/>
</dbReference>
<feature type="region of interest" description="Disordered" evidence="1">
    <location>
        <begin position="145"/>
        <end position="216"/>
    </location>
</feature>
<accession>A0A9J5XQ38</accession>